<proteinExistence type="predicted"/>
<comment type="caution">
    <text evidence="2">The sequence shown here is derived from an EMBL/GenBank/DDBJ whole genome shotgun (WGS) entry which is preliminary data.</text>
</comment>
<feature type="region of interest" description="Disordered" evidence="1">
    <location>
        <begin position="242"/>
        <end position="267"/>
    </location>
</feature>
<evidence type="ECO:0000313" key="2">
    <source>
        <dbReference type="EMBL" id="KAF2196938.1"/>
    </source>
</evidence>
<evidence type="ECO:0000313" key="3">
    <source>
        <dbReference type="Proteomes" id="UP000799536"/>
    </source>
</evidence>
<reference evidence="2" key="1">
    <citation type="journal article" date="2020" name="Stud. Mycol.">
        <title>101 Dothideomycetes genomes: a test case for predicting lifestyles and emergence of pathogens.</title>
        <authorList>
            <person name="Haridas S."/>
            <person name="Albert R."/>
            <person name="Binder M."/>
            <person name="Bloem J."/>
            <person name="Labutti K."/>
            <person name="Salamov A."/>
            <person name="Andreopoulos B."/>
            <person name="Baker S."/>
            <person name="Barry K."/>
            <person name="Bills G."/>
            <person name="Bluhm B."/>
            <person name="Cannon C."/>
            <person name="Castanera R."/>
            <person name="Culley D."/>
            <person name="Daum C."/>
            <person name="Ezra D."/>
            <person name="Gonzalez J."/>
            <person name="Henrissat B."/>
            <person name="Kuo A."/>
            <person name="Liang C."/>
            <person name="Lipzen A."/>
            <person name="Lutzoni F."/>
            <person name="Magnuson J."/>
            <person name="Mondo S."/>
            <person name="Nolan M."/>
            <person name="Ohm R."/>
            <person name="Pangilinan J."/>
            <person name="Park H.-J."/>
            <person name="Ramirez L."/>
            <person name="Alfaro M."/>
            <person name="Sun H."/>
            <person name="Tritt A."/>
            <person name="Yoshinaga Y."/>
            <person name="Zwiers L.-H."/>
            <person name="Turgeon B."/>
            <person name="Goodwin S."/>
            <person name="Spatafora J."/>
            <person name="Crous P."/>
            <person name="Grigoriev I."/>
        </authorList>
    </citation>
    <scope>NUCLEOTIDE SEQUENCE</scope>
    <source>
        <strain evidence="2">ATCC 74209</strain>
    </source>
</reference>
<accession>A0A9P4JCS6</accession>
<dbReference type="EMBL" id="ML994301">
    <property type="protein sequence ID" value="KAF2196938.1"/>
    <property type="molecule type" value="Genomic_DNA"/>
</dbReference>
<organism evidence="2 3">
    <name type="scientific">Delitschia confertaspora ATCC 74209</name>
    <dbReference type="NCBI Taxonomy" id="1513339"/>
    <lineage>
        <taxon>Eukaryota</taxon>
        <taxon>Fungi</taxon>
        <taxon>Dikarya</taxon>
        <taxon>Ascomycota</taxon>
        <taxon>Pezizomycotina</taxon>
        <taxon>Dothideomycetes</taxon>
        <taxon>Pleosporomycetidae</taxon>
        <taxon>Pleosporales</taxon>
        <taxon>Delitschiaceae</taxon>
        <taxon>Delitschia</taxon>
    </lineage>
</organism>
<keyword evidence="3" id="KW-1185">Reference proteome</keyword>
<feature type="region of interest" description="Disordered" evidence="1">
    <location>
        <begin position="76"/>
        <end position="102"/>
    </location>
</feature>
<protein>
    <submittedName>
        <fullName evidence="2">Uncharacterized protein</fullName>
    </submittedName>
</protein>
<name>A0A9P4JCS6_9PLEO</name>
<dbReference type="Proteomes" id="UP000799536">
    <property type="component" value="Unassembled WGS sequence"/>
</dbReference>
<dbReference type="AlphaFoldDB" id="A0A9P4JCS6"/>
<evidence type="ECO:0000256" key="1">
    <source>
        <dbReference type="SAM" id="MobiDB-lite"/>
    </source>
</evidence>
<sequence>MREMHPHRQPMRAMNYSSSRLRTQRDSRIEWLCGKFESMQRTIIWERTARILRLVAGNDAVTERISDLLSKEDAPRIFQGGRNDRKSYKGKGRRQRQKSDDLVMTEASSAVIEETSDILSKEDAYRIFQGGLGEEGTLVSLQTNLKNQVIAPAKGDSGVELEAVVDGVPSQPDLENLVTMPVGERFDDDGHSDILTNVRSIPYRRPSGLAGGFNSGRLWFEGYVGYKVDRYPLPAEQYPKPSYSSITQPNNVSSGNTGREKQFSSGGQQVYQVPMGNMSYWAFNLNPCRGKDPKPGLVPAKCSLLIFQFHIVFDNNNSVAIDPNGIVKSHNICHGYEYICQNTAEIDIHMQCISEAILHGLKNPNLGREQRNVL</sequence>
<gene>
    <name evidence="2" type="ORF">GQ43DRAFT_466793</name>
</gene>